<dbReference type="NCBIfam" id="NF042914">
    <property type="entry name" value="SAV915_dom"/>
    <property type="match status" value="1"/>
</dbReference>
<gene>
    <name evidence="1" type="ORF">IU449_05655</name>
</gene>
<name>A0ABS0D6Q7_9NOCA</name>
<evidence type="ECO:0000313" key="1">
    <source>
        <dbReference type="EMBL" id="MBF6354041.1"/>
    </source>
</evidence>
<evidence type="ECO:0000313" key="2">
    <source>
        <dbReference type="Proteomes" id="UP000707731"/>
    </source>
</evidence>
<keyword evidence="2" id="KW-1185">Reference proteome</keyword>
<dbReference type="Proteomes" id="UP000707731">
    <property type="component" value="Unassembled WGS sequence"/>
</dbReference>
<comment type="caution">
    <text evidence="1">The sequence shown here is derived from an EMBL/GenBank/DDBJ whole genome shotgun (WGS) entry which is preliminary data.</text>
</comment>
<evidence type="ECO:0008006" key="3">
    <source>
        <dbReference type="Google" id="ProtNLM"/>
    </source>
</evidence>
<protein>
    <recommendedName>
        <fullName evidence="3">Response regulatory domain-containing protein</fullName>
    </recommendedName>
</protein>
<reference evidence="1 2" key="1">
    <citation type="submission" date="2020-10" db="EMBL/GenBank/DDBJ databases">
        <title>Identification of Nocardia species via Next-generation sequencing and recognition of intraspecies genetic diversity.</title>
        <authorList>
            <person name="Li P."/>
            <person name="Li P."/>
            <person name="Lu B."/>
        </authorList>
    </citation>
    <scope>NUCLEOTIDE SEQUENCE [LARGE SCALE GENOMIC DNA]</scope>
    <source>
        <strain evidence="1 2">BJ06-0143</strain>
    </source>
</reference>
<dbReference type="InterPro" id="IPR049975">
    <property type="entry name" value="SAV_915-like_dom"/>
</dbReference>
<dbReference type="EMBL" id="JADLQN010000001">
    <property type="protein sequence ID" value="MBF6354041.1"/>
    <property type="molecule type" value="Genomic_DNA"/>
</dbReference>
<accession>A0ABS0D6Q7</accession>
<organism evidence="1 2">
    <name type="scientific">Nocardia higoensis</name>
    <dbReference type="NCBI Taxonomy" id="228599"/>
    <lineage>
        <taxon>Bacteria</taxon>
        <taxon>Bacillati</taxon>
        <taxon>Actinomycetota</taxon>
        <taxon>Actinomycetes</taxon>
        <taxon>Mycobacteriales</taxon>
        <taxon>Nocardiaceae</taxon>
        <taxon>Nocardia</taxon>
    </lineage>
</organism>
<sequence>MIPERTPLPKNFPPVVYLPIMERVQNTDDAHIMLRRTREGKIACLAYSALDRLIACCGEAQPWMWTPTVALDALQRSQPFDLLLLDIFIPQSERKF</sequence>
<proteinExistence type="predicted"/>